<evidence type="ECO:0000313" key="1">
    <source>
        <dbReference type="EMBL" id="KAI3678889.1"/>
    </source>
</evidence>
<name>A0ACB8Y670_ARCLA</name>
<dbReference type="Proteomes" id="UP001055879">
    <property type="component" value="Linkage Group LG14"/>
</dbReference>
<proteinExistence type="predicted"/>
<accession>A0ACB8Y670</accession>
<dbReference type="EMBL" id="CM042060">
    <property type="protein sequence ID" value="KAI3678889.1"/>
    <property type="molecule type" value="Genomic_DNA"/>
</dbReference>
<keyword evidence="2" id="KW-1185">Reference proteome</keyword>
<protein>
    <submittedName>
        <fullName evidence="1">Uncharacterized protein</fullName>
    </submittedName>
</protein>
<comment type="caution">
    <text evidence="1">The sequence shown here is derived from an EMBL/GenBank/DDBJ whole genome shotgun (WGS) entry which is preliminary data.</text>
</comment>
<evidence type="ECO:0000313" key="2">
    <source>
        <dbReference type="Proteomes" id="UP001055879"/>
    </source>
</evidence>
<organism evidence="1 2">
    <name type="scientific">Arctium lappa</name>
    <name type="common">Greater burdock</name>
    <name type="synonym">Lappa major</name>
    <dbReference type="NCBI Taxonomy" id="4217"/>
    <lineage>
        <taxon>Eukaryota</taxon>
        <taxon>Viridiplantae</taxon>
        <taxon>Streptophyta</taxon>
        <taxon>Embryophyta</taxon>
        <taxon>Tracheophyta</taxon>
        <taxon>Spermatophyta</taxon>
        <taxon>Magnoliopsida</taxon>
        <taxon>eudicotyledons</taxon>
        <taxon>Gunneridae</taxon>
        <taxon>Pentapetalae</taxon>
        <taxon>asterids</taxon>
        <taxon>campanulids</taxon>
        <taxon>Asterales</taxon>
        <taxon>Asteraceae</taxon>
        <taxon>Carduoideae</taxon>
        <taxon>Cardueae</taxon>
        <taxon>Arctiinae</taxon>
        <taxon>Arctium</taxon>
    </lineage>
</organism>
<reference evidence="2" key="1">
    <citation type="journal article" date="2022" name="Mol. Ecol. Resour.">
        <title>The genomes of chicory, endive, great burdock and yacon provide insights into Asteraceae palaeo-polyploidization history and plant inulin production.</title>
        <authorList>
            <person name="Fan W."/>
            <person name="Wang S."/>
            <person name="Wang H."/>
            <person name="Wang A."/>
            <person name="Jiang F."/>
            <person name="Liu H."/>
            <person name="Zhao H."/>
            <person name="Xu D."/>
            <person name="Zhang Y."/>
        </authorList>
    </citation>
    <scope>NUCLEOTIDE SEQUENCE [LARGE SCALE GENOMIC DNA]</scope>
    <source>
        <strain evidence="2">cv. Niubang</strain>
    </source>
</reference>
<reference evidence="1 2" key="2">
    <citation type="journal article" date="2022" name="Mol. Ecol. Resour.">
        <title>The genomes of chicory, endive, great burdock and yacon provide insights into Asteraceae paleo-polyploidization history and plant inulin production.</title>
        <authorList>
            <person name="Fan W."/>
            <person name="Wang S."/>
            <person name="Wang H."/>
            <person name="Wang A."/>
            <person name="Jiang F."/>
            <person name="Liu H."/>
            <person name="Zhao H."/>
            <person name="Xu D."/>
            <person name="Zhang Y."/>
        </authorList>
    </citation>
    <scope>NUCLEOTIDE SEQUENCE [LARGE SCALE GENOMIC DNA]</scope>
    <source>
        <strain evidence="2">cv. Niubang</strain>
    </source>
</reference>
<sequence>MKSGSKSVGSSPKRPSPQLGLLGSVQKDVGDDRNPYFRADTIDFKKWDSQLEKHLAKALSIGRKDGSKMEEWEIDLGKLEMGEVVDHGSYGSVYKGVYDHQDVAVKVLDWGEDGHASAAKISALRASFRQEVAVWHKLDHPNITKFIGASMGASDLKIPSRNDTNPPQNPIVHRDLKTENLLLDSNRTLKIAGFEVARVEAQNPSDMTGETGTLGCMAPEVLDGKPYNRKCDVYSFGICSWEIYCCDMPYADLSFAEVSSAVVHKHSEVLSELVFEHFEEVLGRESGKALEAIDTGKGGGMIKPSAVFAFTVAVVLDLLRHRHYEGI</sequence>
<gene>
    <name evidence="1" type="ORF">L6452_38193</name>
</gene>